<reference evidence="3" key="2">
    <citation type="submission" date="2015-01" db="EMBL/GenBank/DDBJ databases">
        <title>Evolutionary Origins and Diversification of the Mycorrhizal Mutualists.</title>
        <authorList>
            <consortium name="DOE Joint Genome Institute"/>
            <consortium name="Mycorrhizal Genomics Consortium"/>
            <person name="Kohler A."/>
            <person name="Kuo A."/>
            <person name="Nagy L.G."/>
            <person name="Floudas D."/>
            <person name="Copeland A."/>
            <person name="Barry K.W."/>
            <person name="Cichocki N."/>
            <person name="Veneault-Fourrey C."/>
            <person name="LaButti K."/>
            <person name="Lindquist E.A."/>
            <person name="Lipzen A."/>
            <person name="Lundell T."/>
            <person name="Morin E."/>
            <person name="Murat C."/>
            <person name="Riley R."/>
            <person name="Ohm R."/>
            <person name="Sun H."/>
            <person name="Tunlid A."/>
            <person name="Henrissat B."/>
            <person name="Grigoriev I.V."/>
            <person name="Hibbett D.S."/>
            <person name="Martin F."/>
        </authorList>
    </citation>
    <scope>NUCLEOTIDE SEQUENCE [LARGE SCALE GENOMIC DNA]</scope>
    <source>
        <strain evidence="3">MAFF 305830</strain>
    </source>
</reference>
<dbReference type="STRING" id="933852.A0A0C2X4A4"/>
<feature type="region of interest" description="Disordered" evidence="1">
    <location>
        <begin position="1"/>
        <end position="183"/>
    </location>
</feature>
<proteinExistence type="predicted"/>
<evidence type="ECO:0000313" key="3">
    <source>
        <dbReference type="Proteomes" id="UP000054097"/>
    </source>
</evidence>
<dbReference type="EMBL" id="KN824327">
    <property type="protein sequence ID" value="KIM24187.1"/>
    <property type="molecule type" value="Genomic_DNA"/>
</dbReference>
<organism evidence="2 3">
    <name type="scientific">Serendipita vermifera MAFF 305830</name>
    <dbReference type="NCBI Taxonomy" id="933852"/>
    <lineage>
        <taxon>Eukaryota</taxon>
        <taxon>Fungi</taxon>
        <taxon>Dikarya</taxon>
        <taxon>Basidiomycota</taxon>
        <taxon>Agaricomycotina</taxon>
        <taxon>Agaricomycetes</taxon>
        <taxon>Sebacinales</taxon>
        <taxon>Serendipitaceae</taxon>
        <taxon>Serendipita</taxon>
    </lineage>
</organism>
<name>A0A0C2X4A4_SERVB</name>
<sequence>MQRVLDSSPVILDPVPRSPAPRRSLKRTASVASLPTPPRSARSKKRARKDISDEEKEELEDSSSAGESSTKPLARVLFKPKGVASKTKVPAKRTDEETAEDVFWDGPLLTKESPKAKKTKAPSTIGSAPVSPPHSSSKQVGPRFQTPPPLKDRPASRAVSSGGGPPLVVPEDEDGPLRDSPNNLFLVSSKAAHSPVPVADEAEEFEEPPTVSYVFRGKRQDFPNPLYNLPAEVHERSKLPLEHPDFSPSPSIKPKRLFSEELTKRTSKRRRTPSASPPSSIPTRPKRKATTIKKQRVVTPAAS</sequence>
<dbReference type="HOGENOM" id="CLU_045838_0_0_1"/>
<accession>A0A0C2X4A4</accession>
<feature type="region of interest" description="Disordered" evidence="1">
    <location>
        <begin position="239"/>
        <end position="303"/>
    </location>
</feature>
<reference evidence="2 3" key="1">
    <citation type="submission" date="2014-04" db="EMBL/GenBank/DDBJ databases">
        <authorList>
            <consortium name="DOE Joint Genome Institute"/>
            <person name="Kuo A."/>
            <person name="Zuccaro A."/>
            <person name="Kohler A."/>
            <person name="Nagy L.G."/>
            <person name="Floudas D."/>
            <person name="Copeland A."/>
            <person name="Barry K.W."/>
            <person name="Cichocki N."/>
            <person name="Veneault-Fourrey C."/>
            <person name="LaButti K."/>
            <person name="Lindquist E.A."/>
            <person name="Lipzen A."/>
            <person name="Lundell T."/>
            <person name="Morin E."/>
            <person name="Murat C."/>
            <person name="Sun H."/>
            <person name="Tunlid A."/>
            <person name="Henrissat B."/>
            <person name="Grigoriev I.V."/>
            <person name="Hibbett D.S."/>
            <person name="Martin F."/>
            <person name="Nordberg H.P."/>
            <person name="Cantor M.N."/>
            <person name="Hua S.X."/>
        </authorList>
    </citation>
    <scope>NUCLEOTIDE SEQUENCE [LARGE SCALE GENOMIC DNA]</scope>
    <source>
        <strain evidence="2 3">MAFF 305830</strain>
    </source>
</reference>
<evidence type="ECO:0000313" key="2">
    <source>
        <dbReference type="EMBL" id="KIM24187.1"/>
    </source>
</evidence>
<keyword evidence="3" id="KW-1185">Reference proteome</keyword>
<feature type="compositionally biased region" description="Acidic residues" evidence="1">
    <location>
        <begin position="52"/>
        <end position="61"/>
    </location>
</feature>
<feature type="compositionally biased region" description="Basic residues" evidence="1">
    <location>
        <begin position="284"/>
        <end position="296"/>
    </location>
</feature>
<protein>
    <submittedName>
        <fullName evidence="2">Uncharacterized protein</fullName>
    </submittedName>
</protein>
<dbReference type="AlphaFoldDB" id="A0A0C2X4A4"/>
<gene>
    <name evidence="2" type="ORF">M408DRAFT_331936</name>
</gene>
<evidence type="ECO:0000256" key="1">
    <source>
        <dbReference type="SAM" id="MobiDB-lite"/>
    </source>
</evidence>
<dbReference type="Proteomes" id="UP000054097">
    <property type="component" value="Unassembled WGS sequence"/>
</dbReference>
<dbReference type="OrthoDB" id="3364608at2759"/>